<sequence length="546" mass="63666">MWRSLKIHVRDLTRCKLKTFIILPLIFALAILIIWLHGEGVDTAMPYERQSKRYLPEASVKYENQHRLVHLDLKGAPPKISYYEQLFPLLREFGATGLLVEWEDVFPYWGDLQLLAAPHAYSNVEVAKMLQLAEDNKLEVIPLVQTFGHFEFVLKHDKFRPLREVESYPNALCPSRTESLNVVKAMISQLLQLHPNSKFVHIGADEVWHLGKCSKCQERMQSESKTKEHLFLDHVKSVANYTLGKHPSVKVIMWDDMFRSMDIDLIRESRLESLVEPMIWHYLPEFRISLDLLDKYSSIFPSIWAASSFKGATGPRQVITSINHHLYNHRSWIKFLIGGKRLSKFKTFRGYAITGWQRYDHYATLCELLPEAIPSLFVCLQTLKNGEFTDQMHSSISRKLGFSEPVELEVYPRPKPVPKALSFPGQEIYRGCMMLANYKVNLQRLLEHDIYQGWFGEWQMGHNFTNPLWVEELLSGHINSLRGNFISLRDQMQVALVQVYDESTVEEWLETHLLPDFRKVEKMAETALMQRQIGARVKDYRFGKNK</sequence>
<proteinExistence type="inferred from homology"/>
<keyword evidence="5" id="KW-0472">Membrane</keyword>
<dbReference type="SUPFAM" id="SSF51445">
    <property type="entry name" value="(Trans)glycosidases"/>
    <property type="match status" value="1"/>
</dbReference>
<keyword evidence="5" id="KW-0812">Transmembrane</keyword>
<feature type="domain" description="Glycoside hydrolase family 20 catalytic" evidence="6">
    <location>
        <begin position="119"/>
        <end position="262"/>
    </location>
</feature>
<dbReference type="GeneID" id="106812970"/>
<evidence type="ECO:0000313" key="9">
    <source>
        <dbReference type="RefSeq" id="XP_014672484.1"/>
    </source>
</evidence>
<evidence type="ECO:0000259" key="6">
    <source>
        <dbReference type="Pfam" id="PF00728"/>
    </source>
</evidence>
<gene>
    <name evidence="8 9" type="primary">LOC106812970</name>
</gene>
<evidence type="ECO:0000313" key="7">
    <source>
        <dbReference type="Proteomes" id="UP000695022"/>
    </source>
</evidence>
<dbReference type="PANTHER" id="PTHR21040:SF8">
    <property type="entry name" value="BCDNA.GH04120"/>
    <property type="match status" value="1"/>
</dbReference>
<keyword evidence="4" id="KW-0378">Hydrolase</keyword>
<evidence type="ECO:0000256" key="1">
    <source>
        <dbReference type="ARBA" id="ARBA00001231"/>
    </source>
</evidence>
<dbReference type="CDD" id="cd06565">
    <property type="entry name" value="GH20_GcnA-like"/>
    <property type="match status" value="1"/>
</dbReference>
<dbReference type="PANTHER" id="PTHR21040">
    <property type="entry name" value="BCDNA.GH04120"/>
    <property type="match status" value="1"/>
</dbReference>
<keyword evidence="7" id="KW-1185">Reference proteome</keyword>
<reference evidence="8 9" key="1">
    <citation type="submission" date="2025-05" db="UniProtKB">
        <authorList>
            <consortium name="RefSeq"/>
        </authorList>
    </citation>
    <scope>IDENTIFICATION</scope>
</reference>
<comment type="similarity">
    <text evidence="2">Belongs to the glycosyl hydrolase 20 family.</text>
</comment>
<dbReference type="RefSeq" id="XP_014672484.1">
    <property type="nucleotide sequence ID" value="XM_014816998.1"/>
</dbReference>
<accession>A0ABM1EJW2</accession>
<evidence type="ECO:0000256" key="4">
    <source>
        <dbReference type="ARBA" id="ARBA00022801"/>
    </source>
</evidence>
<keyword evidence="5" id="KW-1133">Transmembrane helix</keyword>
<evidence type="ECO:0000256" key="5">
    <source>
        <dbReference type="SAM" id="Phobius"/>
    </source>
</evidence>
<dbReference type="InterPro" id="IPR017853">
    <property type="entry name" value="GH"/>
</dbReference>
<organism evidence="7 8">
    <name type="scientific">Priapulus caudatus</name>
    <name type="common">Priapulid worm</name>
    <dbReference type="NCBI Taxonomy" id="37621"/>
    <lineage>
        <taxon>Eukaryota</taxon>
        <taxon>Metazoa</taxon>
        <taxon>Ecdysozoa</taxon>
        <taxon>Scalidophora</taxon>
        <taxon>Priapulida</taxon>
        <taxon>Priapulimorpha</taxon>
        <taxon>Priapulimorphida</taxon>
        <taxon>Priapulidae</taxon>
        <taxon>Priapulus</taxon>
    </lineage>
</organism>
<protein>
    <recommendedName>
        <fullName evidence="3">beta-N-acetylhexosaminidase</fullName>
        <ecNumber evidence="3">3.2.1.52</ecNumber>
    </recommendedName>
</protein>
<evidence type="ECO:0000313" key="8">
    <source>
        <dbReference type="RefSeq" id="XP_014672483.1"/>
    </source>
</evidence>
<feature type="transmembrane region" description="Helical" evidence="5">
    <location>
        <begin position="20"/>
        <end position="38"/>
    </location>
</feature>
<dbReference type="Proteomes" id="UP000695022">
    <property type="component" value="Unplaced"/>
</dbReference>
<dbReference type="Pfam" id="PF00728">
    <property type="entry name" value="Glyco_hydro_20"/>
    <property type="match status" value="1"/>
</dbReference>
<dbReference type="InterPro" id="IPR015883">
    <property type="entry name" value="Glyco_hydro_20_cat"/>
</dbReference>
<name>A0ABM1EJW2_PRICU</name>
<dbReference type="Gene3D" id="3.20.20.80">
    <property type="entry name" value="Glycosidases"/>
    <property type="match status" value="1"/>
</dbReference>
<comment type="catalytic activity">
    <reaction evidence="1">
        <text>Hydrolysis of terminal non-reducing N-acetyl-D-hexosamine residues in N-acetyl-beta-D-hexosaminides.</text>
        <dbReference type="EC" id="3.2.1.52"/>
    </reaction>
</comment>
<dbReference type="EC" id="3.2.1.52" evidence="3"/>
<evidence type="ECO:0000256" key="3">
    <source>
        <dbReference type="ARBA" id="ARBA00012663"/>
    </source>
</evidence>
<dbReference type="RefSeq" id="XP_014672483.1">
    <property type="nucleotide sequence ID" value="XM_014816997.1"/>
</dbReference>
<dbReference type="InterPro" id="IPR038901">
    <property type="entry name" value="HEXDC-like"/>
</dbReference>
<evidence type="ECO:0000256" key="2">
    <source>
        <dbReference type="ARBA" id="ARBA00006285"/>
    </source>
</evidence>